<keyword evidence="4" id="KW-1185">Reference proteome</keyword>
<organism evidence="3 4">
    <name type="scientific">Metabacillus endolithicus</name>
    <dbReference type="NCBI Taxonomy" id="1535204"/>
    <lineage>
        <taxon>Bacteria</taxon>
        <taxon>Bacillati</taxon>
        <taxon>Bacillota</taxon>
        <taxon>Bacilli</taxon>
        <taxon>Bacillales</taxon>
        <taxon>Bacillaceae</taxon>
        <taxon>Metabacillus</taxon>
    </lineage>
</organism>
<evidence type="ECO:0000313" key="3">
    <source>
        <dbReference type="EMBL" id="MFD2212579.1"/>
    </source>
</evidence>
<comment type="caution">
    <text evidence="3">The sequence shown here is derived from an EMBL/GenBank/DDBJ whole genome shotgun (WGS) entry which is preliminary data.</text>
</comment>
<evidence type="ECO:0000313" key="4">
    <source>
        <dbReference type="Proteomes" id="UP001597318"/>
    </source>
</evidence>
<dbReference type="InterPro" id="IPR034660">
    <property type="entry name" value="DinB/YfiT-like"/>
</dbReference>
<evidence type="ECO:0000256" key="2">
    <source>
        <dbReference type="ARBA" id="ARBA00022723"/>
    </source>
</evidence>
<proteinExistence type="inferred from homology"/>
<dbReference type="Gene3D" id="1.20.120.450">
    <property type="entry name" value="dinb family like domain"/>
    <property type="match status" value="1"/>
</dbReference>
<dbReference type="EMBL" id="JBHUIK010000001">
    <property type="protein sequence ID" value="MFD2212579.1"/>
    <property type="molecule type" value="Genomic_DNA"/>
</dbReference>
<keyword evidence="2" id="KW-0479">Metal-binding</keyword>
<name>A0ABW5BSP3_9BACI</name>
<sequence>MNFYTKSALNQIKLALDSVSNIINQLKEEDLHIKTLATKRSIGELLEHISVLCEADLLILNGATEGEMSSFYSAHPYETLEDLQQALEKHYKILEKAFLNYTENELLEMTTSYWGVTYSRYEWLLEIIAHLYHHRGQLHSLLVYHFKKDLNVSLFE</sequence>
<evidence type="ECO:0000256" key="1">
    <source>
        <dbReference type="ARBA" id="ARBA00008635"/>
    </source>
</evidence>
<dbReference type="RefSeq" id="WP_247342165.1">
    <property type="nucleotide sequence ID" value="NZ_CP095550.1"/>
</dbReference>
<dbReference type="InterPro" id="IPR007837">
    <property type="entry name" value="DinB"/>
</dbReference>
<reference evidence="4" key="1">
    <citation type="journal article" date="2019" name="Int. J. Syst. Evol. Microbiol.">
        <title>The Global Catalogue of Microorganisms (GCM) 10K type strain sequencing project: providing services to taxonomists for standard genome sequencing and annotation.</title>
        <authorList>
            <consortium name="The Broad Institute Genomics Platform"/>
            <consortium name="The Broad Institute Genome Sequencing Center for Infectious Disease"/>
            <person name="Wu L."/>
            <person name="Ma J."/>
        </authorList>
    </citation>
    <scope>NUCLEOTIDE SEQUENCE [LARGE SCALE GENOMIC DNA]</scope>
    <source>
        <strain evidence="4">CGMCC 1.15474</strain>
    </source>
</reference>
<protein>
    <submittedName>
        <fullName evidence="3">DinB family protein</fullName>
    </submittedName>
</protein>
<dbReference type="SUPFAM" id="SSF109854">
    <property type="entry name" value="DinB/YfiT-like putative metalloenzymes"/>
    <property type="match status" value="1"/>
</dbReference>
<comment type="similarity">
    <text evidence="1">Belongs to the DinB family.</text>
</comment>
<dbReference type="Pfam" id="PF05163">
    <property type="entry name" value="DinB"/>
    <property type="match status" value="1"/>
</dbReference>
<dbReference type="Proteomes" id="UP001597318">
    <property type="component" value="Unassembled WGS sequence"/>
</dbReference>
<accession>A0ABW5BSP3</accession>
<gene>
    <name evidence="3" type="ORF">ACFSKK_02500</name>
</gene>